<gene>
    <name evidence="3" type="ORF">BG844_09125</name>
</gene>
<feature type="compositionally biased region" description="Low complexity" evidence="1">
    <location>
        <begin position="357"/>
        <end position="367"/>
    </location>
</feature>
<evidence type="ECO:0000313" key="3">
    <source>
        <dbReference type="EMBL" id="OJF14559.1"/>
    </source>
</evidence>
<evidence type="ECO:0000256" key="1">
    <source>
        <dbReference type="SAM" id="MobiDB-lite"/>
    </source>
</evidence>
<comment type="caution">
    <text evidence="3">The sequence shown here is derived from an EMBL/GenBank/DDBJ whole genome shotgun (WGS) entry which is preliminary data.</text>
</comment>
<keyword evidence="4" id="KW-1185">Reference proteome</keyword>
<name>A0A1K0FNZ2_9ACTN</name>
<reference evidence="3 4" key="1">
    <citation type="submission" date="2016-09" db="EMBL/GenBank/DDBJ databases">
        <title>Couchioplanes caeruleus draft genome sequence.</title>
        <authorList>
            <person name="Sheehan J."/>
            <person name="Caffrey P."/>
        </authorList>
    </citation>
    <scope>NUCLEOTIDE SEQUENCE [LARGE SCALE GENOMIC DNA]</scope>
    <source>
        <strain evidence="3 4">DSM 43634</strain>
    </source>
</reference>
<feature type="transmembrane region" description="Helical" evidence="2">
    <location>
        <begin position="107"/>
        <end position="125"/>
    </location>
</feature>
<protein>
    <recommendedName>
        <fullName evidence="5">TrbL/VirB6 plasmid conjugal transfer protein</fullName>
    </recommendedName>
</protein>
<feature type="compositionally biased region" description="Gly residues" evidence="1">
    <location>
        <begin position="368"/>
        <end position="422"/>
    </location>
</feature>
<feature type="transmembrane region" description="Helical" evidence="2">
    <location>
        <begin position="145"/>
        <end position="170"/>
    </location>
</feature>
<feature type="transmembrane region" description="Helical" evidence="2">
    <location>
        <begin position="68"/>
        <end position="86"/>
    </location>
</feature>
<feature type="compositionally biased region" description="Gly residues" evidence="1">
    <location>
        <begin position="336"/>
        <end position="356"/>
    </location>
</feature>
<keyword evidence="2" id="KW-0472">Membrane</keyword>
<evidence type="ECO:0000313" key="4">
    <source>
        <dbReference type="Proteomes" id="UP000182486"/>
    </source>
</evidence>
<feature type="region of interest" description="Disordered" evidence="1">
    <location>
        <begin position="303"/>
        <end position="424"/>
    </location>
</feature>
<evidence type="ECO:0008006" key="5">
    <source>
        <dbReference type="Google" id="ProtNLM"/>
    </source>
</evidence>
<feature type="transmembrane region" description="Helical" evidence="2">
    <location>
        <begin position="271"/>
        <end position="294"/>
    </location>
</feature>
<dbReference type="EMBL" id="MEIA01000096">
    <property type="protein sequence ID" value="OJF14559.1"/>
    <property type="molecule type" value="Genomic_DNA"/>
</dbReference>
<proteinExistence type="predicted"/>
<accession>A0A1K0FNZ2</accession>
<feature type="compositionally biased region" description="Low complexity" evidence="1">
    <location>
        <begin position="316"/>
        <end position="335"/>
    </location>
</feature>
<feature type="transmembrane region" description="Helical" evidence="2">
    <location>
        <begin position="177"/>
        <end position="196"/>
    </location>
</feature>
<dbReference type="Proteomes" id="UP000182486">
    <property type="component" value="Unassembled WGS sequence"/>
</dbReference>
<dbReference type="AlphaFoldDB" id="A0A1K0FNZ2"/>
<keyword evidence="2" id="KW-1133">Transmembrane helix</keyword>
<evidence type="ECO:0000256" key="2">
    <source>
        <dbReference type="SAM" id="Phobius"/>
    </source>
</evidence>
<feature type="transmembrane region" description="Helical" evidence="2">
    <location>
        <begin position="216"/>
        <end position="239"/>
    </location>
</feature>
<keyword evidence="2" id="KW-0812">Transmembrane</keyword>
<feature type="transmembrane region" description="Helical" evidence="2">
    <location>
        <begin position="246"/>
        <end position="265"/>
    </location>
</feature>
<sequence>MACIPVVDPTCNPIQDVITDGVTAIFDKVAEVMVETAGWAVKTLVTGWIMAPSPIMDNTDVVDNLRRYTYWIMTAIAVCALLVAATRMVLTGNGQDGVNAAAGMGKLVLVTSLTVPVVIALTEFGDGYSRWIINQSVGDGLDERVALFAPTAAIPGLTQFAIIAIALLCVIVSIVQMFISIAVGGLKILLAGLAPLPAAASMTDGGNATLARYLSWLGAALLYKPVAATIYAGAFWMVGTGQSLETVLTGIVVIASAIVALPALLRLLAPITALVGAGGGGAGAAAASGAGVVASGAVRLSGARGSSGGGGPQPSAPTGTTGTAGADARRPAAIGPGPGGSGAGESGPAGGPGGADPAGQRGPAGASPGAGSGAPGSTGGPAGGAAGAAGGGGAPAAAGGGASVGSGAAAGGGAAAGAGAAGGAAAAAGPAGAAIAVGTAAAKAGPAVVRKVGGTASGAAEEGEQQ</sequence>
<organism evidence="3 4">
    <name type="scientific">Couchioplanes caeruleus subsp. caeruleus</name>
    <dbReference type="NCBI Taxonomy" id="56427"/>
    <lineage>
        <taxon>Bacteria</taxon>
        <taxon>Bacillati</taxon>
        <taxon>Actinomycetota</taxon>
        <taxon>Actinomycetes</taxon>
        <taxon>Micromonosporales</taxon>
        <taxon>Micromonosporaceae</taxon>
        <taxon>Couchioplanes</taxon>
    </lineage>
</organism>